<organism evidence="2 3">
    <name type="scientific">Penicillium thymicola</name>
    <dbReference type="NCBI Taxonomy" id="293382"/>
    <lineage>
        <taxon>Eukaryota</taxon>
        <taxon>Fungi</taxon>
        <taxon>Dikarya</taxon>
        <taxon>Ascomycota</taxon>
        <taxon>Pezizomycotina</taxon>
        <taxon>Eurotiomycetes</taxon>
        <taxon>Eurotiomycetidae</taxon>
        <taxon>Eurotiales</taxon>
        <taxon>Aspergillaceae</taxon>
        <taxon>Penicillium</taxon>
    </lineage>
</organism>
<protein>
    <submittedName>
        <fullName evidence="2">Uncharacterized protein</fullName>
    </submittedName>
</protein>
<reference evidence="2" key="2">
    <citation type="journal article" date="2016" name="Fungal Biol.">
        <title>Ochratoxin A production by Penicillium thymicola.</title>
        <authorList>
            <person name="Nguyen H.D.T."/>
            <person name="McMullin D.R."/>
            <person name="Ponomareva E."/>
            <person name="Riley R."/>
            <person name="Pomraning K.R."/>
            <person name="Baker S.E."/>
            <person name="Seifert K.A."/>
        </authorList>
    </citation>
    <scope>NUCLEOTIDE SEQUENCE</scope>
    <source>
        <strain evidence="2">DAOM 180753</strain>
    </source>
</reference>
<keyword evidence="3" id="KW-1185">Reference proteome</keyword>
<name>A0AAI9TGB1_PENTH</name>
<evidence type="ECO:0000256" key="1">
    <source>
        <dbReference type="SAM" id="MobiDB-lite"/>
    </source>
</evidence>
<sequence>MELGAENIKCGNSTKAGSDKKQGPANIETSPGPLDRSVSRLRQELASVARAKMKHNNEALKTQLTPIYT</sequence>
<dbReference type="EMBL" id="LACB01000188">
    <property type="protein sequence ID" value="KAJ9486847.1"/>
    <property type="molecule type" value="Genomic_DNA"/>
</dbReference>
<evidence type="ECO:0000313" key="3">
    <source>
        <dbReference type="Proteomes" id="UP001227192"/>
    </source>
</evidence>
<gene>
    <name evidence="2" type="ORF">VN97_g6471</name>
</gene>
<comment type="caution">
    <text evidence="2">The sequence shown here is derived from an EMBL/GenBank/DDBJ whole genome shotgun (WGS) entry which is preliminary data.</text>
</comment>
<dbReference type="AlphaFoldDB" id="A0AAI9TGB1"/>
<dbReference type="Proteomes" id="UP001227192">
    <property type="component" value="Unassembled WGS sequence"/>
</dbReference>
<feature type="region of interest" description="Disordered" evidence="1">
    <location>
        <begin position="1"/>
        <end position="38"/>
    </location>
</feature>
<evidence type="ECO:0000313" key="2">
    <source>
        <dbReference type="EMBL" id="KAJ9486847.1"/>
    </source>
</evidence>
<reference evidence="2" key="1">
    <citation type="submission" date="2015-06" db="EMBL/GenBank/DDBJ databases">
        <authorList>
            <person name="Nguyen H."/>
        </authorList>
    </citation>
    <scope>NUCLEOTIDE SEQUENCE</scope>
    <source>
        <strain evidence="2">DAOM 180753</strain>
    </source>
</reference>
<proteinExistence type="predicted"/>
<accession>A0AAI9TGB1</accession>